<dbReference type="EMBL" id="HBHI01027461">
    <property type="protein sequence ID" value="CAD9696593.1"/>
    <property type="molecule type" value="Transcribed_RNA"/>
</dbReference>
<keyword evidence="1" id="KW-0472">Membrane</keyword>
<dbReference type="EMBL" id="HBHI01027460">
    <property type="protein sequence ID" value="CAD9696590.1"/>
    <property type="molecule type" value="Transcribed_RNA"/>
</dbReference>
<keyword evidence="2" id="KW-0732">Signal</keyword>
<evidence type="ECO:0000313" key="3">
    <source>
        <dbReference type="EMBL" id="CAD9696590.1"/>
    </source>
</evidence>
<proteinExistence type="predicted"/>
<evidence type="ECO:0000256" key="2">
    <source>
        <dbReference type="SAM" id="SignalP"/>
    </source>
</evidence>
<keyword evidence="1" id="KW-0812">Transmembrane</keyword>
<name>A0A6U0TQL6_9STRA</name>
<organism evidence="4">
    <name type="scientific">Eucampia antarctica</name>
    <dbReference type="NCBI Taxonomy" id="49252"/>
    <lineage>
        <taxon>Eukaryota</taxon>
        <taxon>Sar</taxon>
        <taxon>Stramenopiles</taxon>
        <taxon>Ochrophyta</taxon>
        <taxon>Bacillariophyta</taxon>
        <taxon>Mediophyceae</taxon>
        <taxon>Biddulphiophycidae</taxon>
        <taxon>Hemiaulales</taxon>
        <taxon>Hemiaulaceae</taxon>
        <taxon>Eucampia</taxon>
    </lineage>
</organism>
<evidence type="ECO:0000256" key="1">
    <source>
        <dbReference type="SAM" id="Phobius"/>
    </source>
</evidence>
<accession>A0A6U0TQL6</accession>
<evidence type="ECO:0000313" key="4">
    <source>
        <dbReference type="EMBL" id="CAD9696593.1"/>
    </source>
</evidence>
<feature type="transmembrane region" description="Helical" evidence="1">
    <location>
        <begin position="126"/>
        <end position="143"/>
    </location>
</feature>
<gene>
    <name evidence="3" type="ORF">EANT1437_LOCUS14050</name>
    <name evidence="4" type="ORF">EANT1437_LOCUS14051</name>
</gene>
<reference evidence="4" key="1">
    <citation type="submission" date="2021-01" db="EMBL/GenBank/DDBJ databases">
        <authorList>
            <person name="Corre E."/>
            <person name="Pelletier E."/>
            <person name="Niang G."/>
            <person name="Scheremetjew M."/>
            <person name="Finn R."/>
            <person name="Kale V."/>
            <person name="Holt S."/>
            <person name="Cochrane G."/>
            <person name="Meng A."/>
            <person name="Brown T."/>
            <person name="Cohen L."/>
        </authorList>
    </citation>
    <scope>NUCLEOTIDE SEQUENCE</scope>
    <source>
        <strain evidence="4">CCMP1452</strain>
    </source>
</reference>
<sequence>MIRIVLIITLLASFVRDTRPFSLGPSYQLIHSHRLSSKSSLSARLEEDDAGYPSDVDWDAEWKKVVASKDQPDERPGKDFYKSDVEKAAIKATREVQERVIDVRKTIAEKNVETPDMRSLQGDGRFWIAILVIISVGIALVGASSQQAYSNDSFYI</sequence>
<keyword evidence="1" id="KW-1133">Transmembrane helix</keyword>
<protein>
    <submittedName>
        <fullName evidence="4">Uncharacterized protein</fullName>
    </submittedName>
</protein>
<feature type="signal peptide" evidence="2">
    <location>
        <begin position="1"/>
        <end position="20"/>
    </location>
</feature>
<dbReference type="AlphaFoldDB" id="A0A6U0TQL6"/>
<feature type="chain" id="PRO_5036393769" evidence="2">
    <location>
        <begin position="21"/>
        <end position="156"/>
    </location>
</feature>